<dbReference type="PANTHER" id="PTHR13345">
    <property type="entry name" value="MEDIATOR OF RNA POLYMERASE II TRANSCRIPTION SUBUNIT 10"/>
    <property type="match status" value="1"/>
</dbReference>
<evidence type="ECO:0000256" key="2">
    <source>
        <dbReference type="ARBA" id="ARBA00005389"/>
    </source>
</evidence>
<dbReference type="KEGG" id="spu:574834"/>
<dbReference type="InParanoid" id="A0A7M7RBR0"/>
<dbReference type="FunCoup" id="A0A7M7RBR0">
    <property type="interactions" value="1541"/>
</dbReference>
<dbReference type="EnsemblMetazoa" id="XM_011677012">
    <property type="protein sequence ID" value="XP_011675314"/>
    <property type="gene ID" value="LOC574834"/>
</dbReference>
<dbReference type="OMA" id="QYQRAKM"/>
<evidence type="ECO:0000256" key="3">
    <source>
        <dbReference type="ARBA" id="ARBA00019617"/>
    </source>
</evidence>
<dbReference type="OrthoDB" id="337270at2759"/>
<dbReference type="GO" id="GO:0006357">
    <property type="term" value="P:regulation of transcription by RNA polymerase II"/>
    <property type="evidence" value="ECO:0007669"/>
    <property type="project" value="InterPro"/>
</dbReference>
<dbReference type="Pfam" id="PF09748">
    <property type="entry name" value="Med10"/>
    <property type="match status" value="1"/>
</dbReference>
<accession>A0A7M7RBR0</accession>
<dbReference type="Proteomes" id="UP000007110">
    <property type="component" value="Unassembled WGS sequence"/>
</dbReference>
<keyword evidence="6 9" id="KW-0804">Transcription</keyword>
<keyword evidence="11" id="KW-1185">Reference proteome</keyword>
<dbReference type="EnsemblMetazoa" id="XM_775230">
    <property type="protein sequence ID" value="XP_780323"/>
    <property type="gene ID" value="LOC574834"/>
</dbReference>
<proteinExistence type="inferred from homology"/>
<reference evidence="10" key="2">
    <citation type="submission" date="2021-01" db="UniProtKB">
        <authorList>
            <consortium name="EnsemblMetazoa"/>
        </authorList>
    </citation>
    <scope>IDENTIFICATION</scope>
</reference>
<comment type="function">
    <text evidence="9">Component of the Mediator complex, a coactivator involved in the regulated transcription of nearly all RNA polymerase II-dependent genes. Mediator functions as a bridge to convey information from gene-specific regulatory proteins to the basal RNA polymerase II transcription machinery. Mediator is recruited to promoters by direct interactions with regulatory proteins and serves as a scaffold for the assembly of a functional preinitiation complex with RNA polymerase II and the general transcription factors.</text>
</comment>
<comment type="subunit">
    <text evidence="9">Component of the Mediator complex.</text>
</comment>
<keyword evidence="4 9" id="KW-0805">Transcription regulation</keyword>
<evidence type="ECO:0000256" key="7">
    <source>
        <dbReference type="ARBA" id="ARBA00023242"/>
    </source>
</evidence>
<dbReference type="AlphaFoldDB" id="A0A7M7RBR0"/>
<dbReference type="CTD" id="84246"/>
<evidence type="ECO:0000256" key="9">
    <source>
        <dbReference type="RuleBase" id="RU364146"/>
    </source>
</evidence>
<evidence type="ECO:0000256" key="6">
    <source>
        <dbReference type="ARBA" id="ARBA00023163"/>
    </source>
</evidence>
<dbReference type="InterPro" id="IPR019145">
    <property type="entry name" value="Mediator_Med10"/>
</dbReference>
<reference evidence="11" key="1">
    <citation type="submission" date="2015-02" db="EMBL/GenBank/DDBJ databases">
        <title>Genome sequencing for Strongylocentrotus purpuratus.</title>
        <authorList>
            <person name="Murali S."/>
            <person name="Liu Y."/>
            <person name="Vee V."/>
            <person name="English A."/>
            <person name="Wang M."/>
            <person name="Skinner E."/>
            <person name="Han Y."/>
            <person name="Muzny D.M."/>
            <person name="Worley K.C."/>
            <person name="Gibbs R.A."/>
        </authorList>
    </citation>
    <scope>NUCLEOTIDE SEQUENCE</scope>
</reference>
<sequence>MSSSQPDKFEPLVENLERFIEITRQLGLVVSDFQPQGQAPLNQKLHMLVSSLQELDKNKEQVQDVQVPLELIYEYVDQGKNPQLYTKDCMERAVAKNELVKGKIETFRRFKKALVTELGKMFPEEIDRYKTVRGSDT</sequence>
<protein>
    <recommendedName>
        <fullName evidence="3 9">Mediator of RNA polymerase II transcription subunit 10</fullName>
    </recommendedName>
    <alternativeName>
        <fullName evidence="8 9">Mediator complex subunit 10</fullName>
    </alternativeName>
</protein>
<dbReference type="GO" id="GO:0016592">
    <property type="term" value="C:mediator complex"/>
    <property type="evidence" value="ECO:0007669"/>
    <property type="project" value="InterPro"/>
</dbReference>
<name>A0A7M7RBR0_STRPU</name>
<evidence type="ECO:0000256" key="1">
    <source>
        <dbReference type="ARBA" id="ARBA00004123"/>
    </source>
</evidence>
<comment type="subcellular location">
    <subcellularLocation>
        <location evidence="1 9">Nucleus</location>
    </subcellularLocation>
</comment>
<keyword evidence="5 9" id="KW-0010">Activator</keyword>
<evidence type="ECO:0000313" key="11">
    <source>
        <dbReference type="Proteomes" id="UP000007110"/>
    </source>
</evidence>
<dbReference type="PANTHER" id="PTHR13345:SF13">
    <property type="entry name" value="MEDIATOR OF RNA POLYMERASE II TRANSCRIPTION SUBUNIT 10"/>
    <property type="match status" value="1"/>
</dbReference>
<dbReference type="GeneID" id="574834"/>
<gene>
    <name evidence="9" type="primary">MED10</name>
</gene>
<comment type="similarity">
    <text evidence="2 9">Belongs to the Mediator complex subunit 10 family.</text>
</comment>
<evidence type="ECO:0000256" key="4">
    <source>
        <dbReference type="ARBA" id="ARBA00023015"/>
    </source>
</evidence>
<evidence type="ECO:0000256" key="5">
    <source>
        <dbReference type="ARBA" id="ARBA00023159"/>
    </source>
</evidence>
<evidence type="ECO:0000256" key="8">
    <source>
        <dbReference type="ARBA" id="ARBA00032004"/>
    </source>
</evidence>
<dbReference type="GO" id="GO:0003712">
    <property type="term" value="F:transcription coregulator activity"/>
    <property type="evidence" value="ECO:0007669"/>
    <property type="project" value="InterPro"/>
</dbReference>
<organism evidence="10 11">
    <name type="scientific">Strongylocentrotus purpuratus</name>
    <name type="common">Purple sea urchin</name>
    <dbReference type="NCBI Taxonomy" id="7668"/>
    <lineage>
        <taxon>Eukaryota</taxon>
        <taxon>Metazoa</taxon>
        <taxon>Echinodermata</taxon>
        <taxon>Eleutherozoa</taxon>
        <taxon>Echinozoa</taxon>
        <taxon>Echinoidea</taxon>
        <taxon>Euechinoidea</taxon>
        <taxon>Echinacea</taxon>
        <taxon>Camarodonta</taxon>
        <taxon>Echinidea</taxon>
        <taxon>Strongylocentrotidae</taxon>
        <taxon>Strongylocentrotus</taxon>
    </lineage>
</organism>
<keyword evidence="7 9" id="KW-0539">Nucleus</keyword>
<evidence type="ECO:0000313" key="10">
    <source>
        <dbReference type="EnsemblMetazoa" id="XP_780323"/>
    </source>
</evidence>